<proteinExistence type="predicted"/>
<feature type="domain" description="DUF5704" evidence="2">
    <location>
        <begin position="34"/>
        <end position="224"/>
    </location>
</feature>
<feature type="compositionally biased region" description="Basic and acidic residues" evidence="1">
    <location>
        <begin position="498"/>
        <end position="508"/>
    </location>
</feature>
<dbReference type="AlphaFoldDB" id="A0A369ABZ7"/>
<dbReference type="RefSeq" id="WP_242987782.1">
    <property type="nucleotide sequence ID" value="NZ_QPJT01000066.1"/>
</dbReference>
<evidence type="ECO:0000259" key="2">
    <source>
        <dbReference type="Pfam" id="PF18964"/>
    </source>
</evidence>
<organism evidence="3 4">
    <name type="scientific">Anaerobacterium chartisolvens</name>
    <dbReference type="NCBI Taxonomy" id="1297424"/>
    <lineage>
        <taxon>Bacteria</taxon>
        <taxon>Bacillati</taxon>
        <taxon>Bacillota</taxon>
        <taxon>Clostridia</taxon>
        <taxon>Eubacteriales</taxon>
        <taxon>Oscillospiraceae</taxon>
        <taxon>Anaerobacterium</taxon>
    </lineage>
</organism>
<dbReference type="InterPro" id="IPR043759">
    <property type="entry name" value="DUF5704"/>
</dbReference>
<comment type="caution">
    <text evidence="3">The sequence shown here is derived from an EMBL/GenBank/DDBJ whole genome shotgun (WGS) entry which is preliminary data.</text>
</comment>
<evidence type="ECO:0000256" key="1">
    <source>
        <dbReference type="SAM" id="MobiDB-lite"/>
    </source>
</evidence>
<name>A0A369ABZ7_9FIRM</name>
<accession>A0A369ABZ7</accession>
<sequence length="798" mass="91569">FYYQGSENTGKSGEDIDPEATGVIKADDMGSEKFDVEDGIPCTEDLYVSVNGKDYLYSYNFLQIIDYKEYPINVTKTFNLSWEEQRVGSYEDEDGNTHYYTYWITMYDTEEREETVDVVRDYSYWYIDRLEVYYAGQAEAWNYALPNEGIVIGQPSSGYDVPELDVEYLGHDSLHIKEPDIEYNMDMGSESLSGGRNGRPSVPDNFGARGFAESNVGNILARNDSVKFNGRTVMSGDWREISTEEPGDINSGRLVEKLFYVDGQTIDRNKRNGREESYGEVTYRLMDGSVNALAYDIEDSIDGINPVTIHTPVVCYAEVKDDAAYNQMLSPDTARASLILGRPSHVSIPTAGQHRNIKGYGNRDYIKYTDEKQIKFPFDTYINTTWRQAGKYVKANTWHTVSLEQDEVDFYLPEWVDEGDYTIEFREIAINDPGYGYMQRDANTSTEAYVAYDSRDVKVIGRLYGLRISDITDYPLWEEVFRQSENTVKHSGNYYRSGKNDENGKARDLGGTTQKVFDKLVLPIMNGSHIQYRNAGALKRGYKFRFELETLGNYFNDADCISITPSFYYVPYDGSRREKVDLWYNERFNGEENSMVKVQGAGQNRNNPKYMNLGNVYRSVPEIEIESTSIISRISERSLKEHNTLIGWLDRVILGRWVRTYTGDVSELPQGVEQERAKVSKQKWYGEYYLPAELFAAPEGYDVEKQAREGYGLTGKEDFWKKEGYIIVGFNIRTVKDESSEGGALGYKGPICNMWEIEAFNLNKKDYEGRSFPLQYGDIVFYYTDRSVKDDYSEGGTH</sequence>
<feature type="region of interest" description="Disordered" evidence="1">
    <location>
        <begin position="491"/>
        <end position="510"/>
    </location>
</feature>
<gene>
    <name evidence="3" type="ORF">DFR58_1662</name>
</gene>
<dbReference type="Proteomes" id="UP000253034">
    <property type="component" value="Unassembled WGS sequence"/>
</dbReference>
<evidence type="ECO:0000313" key="4">
    <source>
        <dbReference type="Proteomes" id="UP000253034"/>
    </source>
</evidence>
<evidence type="ECO:0000313" key="3">
    <source>
        <dbReference type="EMBL" id="RCX06882.1"/>
    </source>
</evidence>
<dbReference type="EMBL" id="QPJT01000066">
    <property type="protein sequence ID" value="RCX06882.1"/>
    <property type="molecule type" value="Genomic_DNA"/>
</dbReference>
<dbReference type="Pfam" id="PF18964">
    <property type="entry name" value="DUF5704"/>
    <property type="match status" value="1"/>
</dbReference>
<protein>
    <recommendedName>
        <fullName evidence="2">DUF5704 domain-containing protein</fullName>
    </recommendedName>
</protein>
<feature type="non-terminal residue" evidence="3">
    <location>
        <position position="1"/>
    </location>
</feature>
<reference evidence="3 4" key="1">
    <citation type="submission" date="2018-07" db="EMBL/GenBank/DDBJ databases">
        <title>Genomic Encyclopedia of Type Strains, Phase IV (KMG-IV): sequencing the most valuable type-strain genomes for metagenomic binning, comparative biology and taxonomic classification.</title>
        <authorList>
            <person name="Goeker M."/>
        </authorList>
    </citation>
    <scope>NUCLEOTIDE SEQUENCE [LARGE SCALE GENOMIC DNA]</scope>
    <source>
        <strain evidence="3 4">DSM 27016</strain>
    </source>
</reference>
<keyword evidence="4" id="KW-1185">Reference proteome</keyword>